<evidence type="ECO:0000256" key="6">
    <source>
        <dbReference type="ARBA" id="ARBA00022801"/>
    </source>
</evidence>
<feature type="transmembrane region" description="Helical" evidence="11">
    <location>
        <begin position="5"/>
        <end position="24"/>
    </location>
</feature>
<sequence>MRFLLVILAFDFIIIIHELGHFIVAKLSGIKVEEFSLFVGPKLFSVKRGETAYSLRLFPILAYVKMEGEEEESDSERAFSNKPVWVRAAVVAAGPLANLISAFLIISIVYYTTGYTTRTVGVVQEGSAAYNVGIEKGDTIVGYDGKRIYDPLEVIQFLYISKGEKTTIEFVRNGTKIKKDIEPAIERTYQLGYYSESVENSNVIAELVNGGALEKAGAKPGDKIVKLNDIEVGGIDQIRDFLKENKEQPVSVTILRDGKEMAFNVVPQFVENYALGIAFTRAKGGNILDVMKNGAMFTYSNIRMVPYSLYWLVTGQVSLNQMTGPVGIVSTMNDVAQQSDTFKDAVLNILLWTALISAAIGATNLVPFPALDGSKLLILAIEAISRRKIPLEKEAIITSIGFVILIGLSIFVMANDIIRFIIK</sequence>
<keyword evidence="11" id="KW-0479">Metal-binding</keyword>
<dbReference type="SMART" id="SM00228">
    <property type="entry name" value="PDZ"/>
    <property type="match status" value="2"/>
</dbReference>
<dbReference type="InterPro" id="IPR036034">
    <property type="entry name" value="PDZ_sf"/>
</dbReference>
<dbReference type="Gene3D" id="2.30.42.10">
    <property type="match status" value="2"/>
</dbReference>
<keyword evidence="8 11" id="KW-1133">Transmembrane helix</keyword>
<comment type="subcellular location">
    <subcellularLocation>
        <location evidence="2">Membrane</location>
        <topology evidence="2">Multi-pass membrane protein</topology>
    </subcellularLocation>
</comment>
<dbReference type="Pfam" id="PF17820">
    <property type="entry name" value="PDZ_6"/>
    <property type="match status" value="2"/>
</dbReference>
<evidence type="ECO:0000313" key="14">
    <source>
        <dbReference type="Proteomes" id="UP000019109"/>
    </source>
</evidence>
<dbReference type="InterPro" id="IPR001478">
    <property type="entry name" value="PDZ"/>
</dbReference>
<dbReference type="SUPFAM" id="SSF50156">
    <property type="entry name" value="PDZ domain-like"/>
    <property type="match status" value="2"/>
</dbReference>
<keyword evidence="14" id="KW-1185">Reference proteome</keyword>
<evidence type="ECO:0000256" key="9">
    <source>
        <dbReference type="ARBA" id="ARBA00023049"/>
    </source>
</evidence>
<dbReference type="GO" id="GO:0004222">
    <property type="term" value="F:metalloendopeptidase activity"/>
    <property type="evidence" value="ECO:0007669"/>
    <property type="project" value="InterPro"/>
</dbReference>
<feature type="transmembrane region" description="Helical" evidence="11">
    <location>
        <begin position="395"/>
        <end position="414"/>
    </location>
</feature>
<proteinExistence type="inferred from homology"/>
<dbReference type="NCBIfam" id="TIGR00054">
    <property type="entry name" value="RIP metalloprotease RseP"/>
    <property type="match status" value="1"/>
</dbReference>
<evidence type="ECO:0000256" key="8">
    <source>
        <dbReference type="ARBA" id="ARBA00022989"/>
    </source>
</evidence>
<comment type="caution">
    <text evidence="13">The sequence shown here is derived from an EMBL/GenBank/DDBJ whole genome shotgun (WGS) entry which is preliminary data.</text>
</comment>
<evidence type="ECO:0000256" key="3">
    <source>
        <dbReference type="ARBA" id="ARBA00007931"/>
    </source>
</evidence>
<dbReference type="OrthoDB" id="9782003at2"/>
<evidence type="ECO:0000256" key="5">
    <source>
        <dbReference type="ARBA" id="ARBA00022692"/>
    </source>
</evidence>
<dbReference type="PANTHER" id="PTHR42837:SF2">
    <property type="entry name" value="MEMBRANE METALLOPROTEASE ARASP2, CHLOROPLASTIC-RELATED"/>
    <property type="match status" value="1"/>
</dbReference>
<dbReference type="EMBL" id="BAVR01000007">
    <property type="protein sequence ID" value="GAE87500.1"/>
    <property type="molecule type" value="Genomic_DNA"/>
</dbReference>
<dbReference type="Pfam" id="PF02163">
    <property type="entry name" value="Peptidase_M50"/>
    <property type="match status" value="1"/>
</dbReference>
<dbReference type="RefSeq" id="WP_038287286.1">
    <property type="nucleotide sequence ID" value="NZ_BAVR01000007.1"/>
</dbReference>
<dbReference type="PANTHER" id="PTHR42837">
    <property type="entry name" value="REGULATOR OF SIGMA-E PROTEASE RSEP"/>
    <property type="match status" value="1"/>
</dbReference>
<dbReference type="GO" id="GO:0016020">
    <property type="term" value="C:membrane"/>
    <property type="evidence" value="ECO:0007669"/>
    <property type="project" value="UniProtKB-SubCell"/>
</dbReference>
<keyword evidence="5 11" id="KW-0812">Transmembrane</keyword>
<comment type="cofactor">
    <cofactor evidence="1 11">
        <name>Zn(2+)</name>
        <dbReference type="ChEBI" id="CHEBI:29105"/>
    </cofactor>
</comment>
<dbReference type="GO" id="GO:0046872">
    <property type="term" value="F:metal ion binding"/>
    <property type="evidence" value="ECO:0007669"/>
    <property type="project" value="UniProtKB-KW"/>
</dbReference>
<evidence type="ECO:0000256" key="4">
    <source>
        <dbReference type="ARBA" id="ARBA00022670"/>
    </source>
</evidence>
<evidence type="ECO:0000256" key="10">
    <source>
        <dbReference type="ARBA" id="ARBA00023136"/>
    </source>
</evidence>
<dbReference type="InterPro" id="IPR008915">
    <property type="entry name" value="Peptidase_M50"/>
</dbReference>
<keyword evidence="7 11" id="KW-0862">Zinc</keyword>
<comment type="similarity">
    <text evidence="3 11">Belongs to the peptidase M50B family.</text>
</comment>
<feature type="domain" description="PDZ" evidence="12">
    <location>
        <begin position="102"/>
        <end position="174"/>
    </location>
</feature>
<feature type="transmembrane region" description="Helical" evidence="11">
    <location>
        <begin position="84"/>
        <end position="111"/>
    </location>
</feature>
<evidence type="ECO:0000313" key="13">
    <source>
        <dbReference type="EMBL" id="GAE87500.1"/>
    </source>
</evidence>
<reference evidence="13" key="1">
    <citation type="journal article" date="2014" name="Genome Announc.">
        <title>Draft Genome Sequence of Clostridium straminisolvens Strain JCM 21531T, Isolated from a Cellulose-Degrading Bacterial Community.</title>
        <authorList>
            <person name="Yuki M."/>
            <person name="Oshima K."/>
            <person name="Suda W."/>
            <person name="Sakamoto M."/>
            <person name="Kitamura K."/>
            <person name="Iida T."/>
            <person name="Hattori M."/>
            <person name="Ohkuma M."/>
        </authorList>
    </citation>
    <scope>NUCLEOTIDE SEQUENCE [LARGE SCALE GENOMIC DNA]</scope>
    <source>
        <strain evidence="13">JCM 21531</strain>
    </source>
</reference>
<dbReference type="InterPro" id="IPR041489">
    <property type="entry name" value="PDZ_6"/>
</dbReference>
<accession>W4V219</accession>
<keyword evidence="4 13" id="KW-0645">Protease</keyword>
<feature type="domain" description="PDZ" evidence="12">
    <location>
        <begin position="189"/>
        <end position="258"/>
    </location>
</feature>
<dbReference type="AlphaFoldDB" id="W4V219"/>
<keyword evidence="9 11" id="KW-0482">Metalloprotease</keyword>
<dbReference type="STRING" id="1294263.JCM21531_872"/>
<keyword evidence="10 11" id="KW-0472">Membrane</keyword>
<feature type="transmembrane region" description="Helical" evidence="11">
    <location>
        <begin position="345"/>
        <end position="366"/>
    </location>
</feature>
<dbReference type="CDD" id="cd23081">
    <property type="entry name" value="cpPDZ_EcRseP-like"/>
    <property type="match status" value="1"/>
</dbReference>
<protein>
    <recommendedName>
        <fullName evidence="11">Zinc metalloprotease</fullName>
        <ecNumber evidence="11">3.4.24.-</ecNumber>
    </recommendedName>
</protein>
<evidence type="ECO:0000256" key="2">
    <source>
        <dbReference type="ARBA" id="ARBA00004141"/>
    </source>
</evidence>
<dbReference type="EC" id="3.4.24.-" evidence="11"/>
<evidence type="ECO:0000256" key="7">
    <source>
        <dbReference type="ARBA" id="ARBA00022833"/>
    </source>
</evidence>
<organism evidence="13 14">
    <name type="scientific">Acetivibrio straminisolvens JCM 21531</name>
    <dbReference type="NCBI Taxonomy" id="1294263"/>
    <lineage>
        <taxon>Bacteria</taxon>
        <taxon>Bacillati</taxon>
        <taxon>Bacillota</taxon>
        <taxon>Clostridia</taxon>
        <taxon>Eubacteriales</taxon>
        <taxon>Oscillospiraceae</taxon>
        <taxon>Acetivibrio</taxon>
    </lineage>
</organism>
<dbReference type="Proteomes" id="UP000019109">
    <property type="component" value="Unassembled WGS sequence"/>
</dbReference>
<name>W4V219_9FIRM</name>
<gene>
    <name evidence="13" type="ORF">JCM21531_872</name>
</gene>
<keyword evidence="6 11" id="KW-0378">Hydrolase</keyword>
<evidence type="ECO:0000259" key="12">
    <source>
        <dbReference type="SMART" id="SM00228"/>
    </source>
</evidence>
<evidence type="ECO:0000256" key="11">
    <source>
        <dbReference type="RuleBase" id="RU362031"/>
    </source>
</evidence>
<dbReference type="InterPro" id="IPR004387">
    <property type="entry name" value="Pept_M50_Zn"/>
</dbReference>
<dbReference type="GO" id="GO:0006508">
    <property type="term" value="P:proteolysis"/>
    <property type="evidence" value="ECO:0007669"/>
    <property type="project" value="UniProtKB-KW"/>
</dbReference>
<evidence type="ECO:0000256" key="1">
    <source>
        <dbReference type="ARBA" id="ARBA00001947"/>
    </source>
</evidence>
<dbReference type="CDD" id="cd06163">
    <property type="entry name" value="S2P-M50_PDZ_RseP-like"/>
    <property type="match status" value="1"/>
</dbReference>